<keyword evidence="23" id="KW-1185">Reference proteome</keyword>
<evidence type="ECO:0000256" key="3">
    <source>
        <dbReference type="ARBA" id="ARBA00006484"/>
    </source>
</evidence>
<dbReference type="Pfam" id="PF13561">
    <property type="entry name" value="adh_short_C2"/>
    <property type="match status" value="1"/>
</dbReference>
<evidence type="ECO:0000256" key="10">
    <source>
        <dbReference type="ARBA" id="ARBA00023140"/>
    </source>
</evidence>
<proteinExistence type="inferred from homology"/>
<evidence type="ECO:0000256" key="20">
    <source>
        <dbReference type="ARBA" id="ARBA00049386"/>
    </source>
</evidence>
<evidence type="ECO:0000256" key="11">
    <source>
        <dbReference type="ARBA" id="ARBA00023160"/>
    </source>
</evidence>
<evidence type="ECO:0000256" key="1">
    <source>
        <dbReference type="ARBA" id="ARBA00004275"/>
    </source>
</evidence>
<dbReference type="RefSeq" id="WP_136960249.1">
    <property type="nucleotide sequence ID" value="NZ_CP039690.1"/>
</dbReference>
<evidence type="ECO:0000256" key="13">
    <source>
        <dbReference type="ARBA" id="ARBA00038622"/>
    </source>
</evidence>
<dbReference type="SUPFAM" id="SSF51735">
    <property type="entry name" value="NAD(P)-binding Rossmann-fold domains"/>
    <property type="match status" value="1"/>
</dbReference>
<evidence type="ECO:0000256" key="9">
    <source>
        <dbReference type="ARBA" id="ARBA00023098"/>
    </source>
</evidence>
<dbReference type="PANTHER" id="PTHR24317">
    <property type="entry name" value="PEROXISOMAL TRANS-2-ENOYL-COA REDUCTASE"/>
    <property type="match status" value="1"/>
</dbReference>
<evidence type="ECO:0000256" key="7">
    <source>
        <dbReference type="ARBA" id="ARBA00022857"/>
    </source>
</evidence>
<protein>
    <recommendedName>
        <fullName evidence="15">Peroxisomal trans-2-enoyl-CoA reductase</fullName>
        <ecNumber evidence="14">1.3.1.38</ecNumber>
    </recommendedName>
</protein>
<evidence type="ECO:0000256" key="15">
    <source>
        <dbReference type="ARBA" id="ARBA00041063"/>
    </source>
</evidence>
<comment type="similarity">
    <text evidence="3">Belongs to the short-chain dehydrogenases/reductases (SDR) family.</text>
</comment>
<dbReference type="KEGG" id="pstg:E8M01_11525"/>
<dbReference type="OrthoDB" id="9797020at2"/>
<dbReference type="Gene3D" id="3.40.50.720">
    <property type="entry name" value="NAD(P)-binding Rossmann-like Domain"/>
    <property type="match status" value="1"/>
</dbReference>
<dbReference type="FunFam" id="3.40.50.720:FF:000084">
    <property type="entry name" value="Short-chain dehydrogenase reductase"/>
    <property type="match status" value="1"/>
</dbReference>
<organism evidence="22 23">
    <name type="scientific">Phreatobacter stygius</name>
    <dbReference type="NCBI Taxonomy" id="1940610"/>
    <lineage>
        <taxon>Bacteria</taxon>
        <taxon>Pseudomonadati</taxon>
        <taxon>Pseudomonadota</taxon>
        <taxon>Alphaproteobacteria</taxon>
        <taxon>Hyphomicrobiales</taxon>
        <taxon>Phreatobacteraceae</taxon>
        <taxon>Phreatobacter</taxon>
    </lineage>
</organism>
<evidence type="ECO:0000313" key="23">
    <source>
        <dbReference type="Proteomes" id="UP000298781"/>
    </source>
</evidence>
<evidence type="ECO:0000313" key="22">
    <source>
        <dbReference type="EMBL" id="QCI64798.1"/>
    </source>
</evidence>
<dbReference type="PRINTS" id="PR00081">
    <property type="entry name" value="GDHRDH"/>
</dbReference>
<evidence type="ECO:0000256" key="17">
    <source>
        <dbReference type="ARBA" id="ARBA00048686"/>
    </source>
</evidence>
<keyword evidence="6" id="KW-0276">Fatty acid metabolism</keyword>
<evidence type="ECO:0000256" key="18">
    <source>
        <dbReference type="ARBA" id="ARBA00049108"/>
    </source>
</evidence>
<reference evidence="22 23" key="1">
    <citation type="submission" date="2019-04" db="EMBL/GenBank/DDBJ databases">
        <title>Phreatobacter aquaticus sp. nov.</title>
        <authorList>
            <person name="Choi A."/>
        </authorList>
    </citation>
    <scope>NUCLEOTIDE SEQUENCE [LARGE SCALE GENOMIC DNA]</scope>
    <source>
        <strain evidence="22 23">KCTC 52518</strain>
    </source>
</reference>
<dbReference type="AlphaFoldDB" id="A0A4D7B2G8"/>
<dbReference type="InterPro" id="IPR002347">
    <property type="entry name" value="SDR_fam"/>
</dbReference>
<accession>A0A4D7B2G8</accession>
<dbReference type="InterPro" id="IPR052388">
    <property type="entry name" value="Peroxisomal_t2-enoyl-CoA_red"/>
</dbReference>
<comment type="catalytic activity">
    <reaction evidence="21">
        <text>(2E)-octenoyl-CoA + NADPH + H(+) = octanoyl-CoA + NADP(+)</text>
        <dbReference type="Rhea" id="RHEA:44952"/>
        <dbReference type="ChEBI" id="CHEBI:15378"/>
        <dbReference type="ChEBI" id="CHEBI:57386"/>
        <dbReference type="ChEBI" id="CHEBI:57783"/>
        <dbReference type="ChEBI" id="CHEBI:58349"/>
        <dbReference type="ChEBI" id="CHEBI:62242"/>
    </reaction>
    <physiologicalReaction direction="left-to-right" evidence="21">
        <dbReference type="Rhea" id="RHEA:44953"/>
    </physiologicalReaction>
</comment>
<dbReference type="PRINTS" id="PR00080">
    <property type="entry name" value="SDRFAMILY"/>
</dbReference>
<comment type="catalytic activity">
    <reaction evidence="17">
        <text>(2E)-tetradecenoyl-CoA + NADPH + H(+) = tetradecanoyl-CoA + NADP(+)</text>
        <dbReference type="Rhea" id="RHEA:44968"/>
        <dbReference type="ChEBI" id="CHEBI:15378"/>
        <dbReference type="ChEBI" id="CHEBI:57385"/>
        <dbReference type="ChEBI" id="CHEBI:57783"/>
        <dbReference type="ChEBI" id="CHEBI:58349"/>
        <dbReference type="ChEBI" id="CHEBI:61405"/>
    </reaction>
    <physiologicalReaction direction="left-to-right" evidence="17">
        <dbReference type="Rhea" id="RHEA:44969"/>
    </physiologicalReaction>
</comment>
<name>A0A4D7B2G8_9HYPH</name>
<keyword evidence="8" id="KW-0560">Oxidoreductase</keyword>
<evidence type="ECO:0000256" key="5">
    <source>
        <dbReference type="ARBA" id="ARBA00022553"/>
    </source>
</evidence>
<evidence type="ECO:0000256" key="12">
    <source>
        <dbReference type="ARBA" id="ARBA00037124"/>
    </source>
</evidence>
<dbReference type="PANTHER" id="PTHR24317:SF7">
    <property type="entry name" value="PEROXISOMAL TRANS-2-ENOYL-COA REDUCTASE"/>
    <property type="match status" value="1"/>
</dbReference>
<dbReference type="EC" id="1.3.1.38" evidence="14"/>
<dbReference type="InterPro" id="IPR036291">
    <property type="entry name" value="NAD(P)-bd_dom_sf"/>
</dbReference>
<evidence type="ECO:0000256" key="2">
    <source>
        <dbReference type="ARBA" id="ARBA00005189"/>
    </source>
</evidence>
<dbReference type="GO" id="GO:0006633">
    <property type="term" value="P:fatty acid biosynthetic process"/>
    <property type="evidence" value="ECO:0007669"/>
    <property type="project" value="UniProtKB-KW"/>
</dbReference>
<gene>
    <name evidence="22" type="ORF">E8M01_11525</name>
</gene>
<keyword evidence="4" id="KW-0444">Lipid biosynthesis</keyword>
<comment type="catalytic activity">
    <reaction evidence="18">
        <text>(2E)-hexenoyl-CoA + NADPH + H(+) = hexanoyl-CoA + NADP(+)</text>
        <dbReference type="Rhea" id="RHEA:44956"/>
        <dbReference type="ChEBI" id="CHEBI:15378"/>
        <dbReference type="ChEBI" id="CHEBI:57783"/>
        <dbReference type="ChEBI" id="CHEBI:58349"/>
        <dbReference type="ChEBI" id="CHEBI:62077"/>
        <dbReference type="ChEBI" id="CHEBI:62620"/>
    </reaction>
    <physiologicalReaction direction="left-to-right" evidence="18">
        <dbReference type="Rhea" id="RHEA:44957"/>
    </physiologicalReaction>
</comment>
<evidence type="ECO:0000256" key="21">
    <source>
        <dbReference type="ARBA" id="ARBA00049559"/>
    </source>
</evidence>
<dbReference type="EMBL" id="CP039690">
    <property type="protein sequence ID" value="QCI64798.1"/>
    <property type="molecule type" value="Genomic_DNA"/>
</dbReference>
<comment type="catalytic activity">
    <reaction evidence="19">
        <text>a (2E)-enoyl-CoA + NADPH + H(+) = a 2,3-saturated acyl-CoA + NADP(+)</text>
        <dbReference type="Rhea" id="RHEA:33763"/>
        <dbReference type="ChEBI" id="CHEBI:15378"/>
        <dbReference type="ChEBI" id="CHEBI:57783"/>
        <dbReference type="ChEBI" id="CHEBI:58349"/>
        <dbReference type="ChEBI" id="CHEBI:58856"/>
        <dbReference type="ChEBI" id="CHEBI:65111"/>
        <dbReference type="EC" id="1.3.1.38"/>
    </reaction>
    <physiologicalReaction direction="left-to-right" evidence="19">
        <dbReference type="Rhea" id="RHEA:33764"/>
    </physiologicalReaction>
</comment>
<dbReference type="GO" id="GO:0019166">
    <property type="term" value="F:trans-2-enoyl-CoA reductase (NADPH) activity"/>
    <property type="evidence" value="ECO:0007669"/>
    <property type="project" value="UniProtKB-EC"/>
</dbReference>
<comment type="subunit">
    <text evidence="13">Interacts with PEX5, probably required to target it into peroxisomes.</text>
</comment>
<evidence type="ECO:0000256" key="14">
    <source>
        <dbReference type="ARBA" id="ARBA00038849"/>
    </source>
</evidence>
<comment type="function">
    <text evidence="12">Participates in chain elongation of fatty acids. Catalyzes the reduction of trans-2-enoyl-CoAs of varying chain lengths from 6:1 to 16:1, having maximum activity with 10:1 CoA. Has no 2,4-dienoyl-CoA reductase activity.</text>
</comment>
<dbReference type="Proteomes" id="UP000298781">
    <property type="component" value="Chromosome"/>
</dbReference>
<keyword evidence="9" id="KW-0443">Lipid metabolism</keyword>
<sequence>MTQTSPHATGSDADLITAPLTYRADLLKDQVVLVSGAGSGIGKAIAVQCARLGARLAICGRKADKLEATAELIRGLGGEVLVRPASIRDADDVGRLHAEVWQRFGRLDHLVNNAGGQFPQAAIDYSVKGWNAVIDTNLTGTWHMMQAAARGWRDHGTPGSIINIVTVIWRGMPGVAHTCAARAGVIYLSKTVAIEWAPLNIRVNCVAPGAIATEGMDVYSDEAQRDLPRSNLMQRFGQARDVADAVTYLAGPSGAFVTGEVMVVDGGNQVWGDQWTIPRPDYFGGQRP</sequence>
<keyword evidence="5" id="KW-0597">Phosphoprotein</keyword>
<evidence type="ECO:0000256" key="6">
    <source>
        <dbReference type="ARBA" id="ARBA00022832"/>
    </source>
</evidence>
<evidence type="ECO:0000256" key="4">
    <source>
        <dbReference type="ARBA" id="ARBA00022516"/>
    </source>
</evidence>
<comment type="pathway">
    <text evidence="2">Lipid metabolism.</text>
</comment>
<comment type="subcellular location">
    <subcellularLocation>
        <location evidence="1">Peroxisome</location>
    </subcellularLocation>
</comment>
<comment type="catalytic activity">
    <reaction evidence="20">
        <text>(2E)-decenoyl-CoA + NADPH + H(+) = decanoyl-CoA + NADP(+)</text>
        <dbReference type="Rhea" id="RHEA:44960"/>
        <dbReference type="ChEBI" id="CHEBI:15378"/>
        <dbReference type="ChEBI" id="CHEBI:57783"/>
        <dbReference type="ChEBI" id="CHEBI:58349"/>
        <dbReference type="ChEBI" id="CHEBI:61406"/>
        <dbReference type="ChEBI" id="CHEBI:61430"/>
    </reaction>
    <physiologicalReaction direction="left-to-right" evidence="20">
        <dbReference type="Rhea" id="RHEA:44961"/>
    </physiologicalReaction>
</comment>
<keyword evidence="10" id="KW-0576">Peroxisome</keyword>
<keyword evidence="11" id="KW-0275">Fatty acid biosynthesis</keyword>
<evidence type="ECO:0000256" key="16">
    <source>
        <dbReference type="ARBA" id="ARBA00047570"/>
    </source>
</evidence>
<evidence type="ECO:0000256" key="8">
    <source>
        <dbReference type="ARBA" id="ARBA00023002"/>
    </source>
</evidence>
<evidence type="ECO:0000256" key="19">
    <source>
        <dbReference type="ARBA" id="ARBA00049251"/>
    </source>
</evidence>
<keyword evidence="7" id="KW-0521">NADP</keyword>
<comment type="catalytic activity">
    <reaction evidence="16">
        <text>(2E)-dodecenoyl-CoA + NADPH + H(+) = dodecanoyl-CoA + NADP(+)</text>
        <dbReference type="Rhea" id="RHEA:44964"/>
        <dbReference type="ChEBI" id="CHEBI:15378"/>
        <dbReference type="ChEBI" id="CHEBI:57330"/>
        <dbReference type="ChEBI" id="CHEBI:57375"/>
        <dbReference type="ChEBI" id="CHEBI:57783"/>
        <dbReference type="ChEBI" id="CHEBI:58349"/>
    </reaction>
    <physiologicalReaction direction="left-to-right" evidence="16">
        <dbReference type="Rhea" id="RHEA:44965"/>
    </physiologicalReaction>
</comment>